<dbReference type="InterPro" id="IPR008490">
    <property type="entry name" value="Transposase_InsH_N"/>
</dbReference>
<feature type="coiled-coil region" evidence="1">
    <location>
        <begin position="152"/>
        <end position="179"/>
    </location>
</feature>
<evidence type="ECO:0000313" key="4">
    <source>
        <dbReference type="Proteomes" id="UP000464524"/>
    </source>
</evidence>
<dbReference type="PANTHER" id="PTHR33408:SF4">
    <property type="entry name" value="TRANSPOSASE DDE DOMAIN-CONTAINING PROTEIN"/>
    <property type="match status" value="1"/>
</dbReference>
<gene>
    <name evidence="3" type="ORF">FX988_00187</name>
</gene>
<feature type="domain" description="Transposase InsH N-terminal" evidence="2">
    <location>
        <begin position="21"/>
        <end position="111"/>
    </location>
</feature>
<name>A0A857JFL4_9ALTE</name>
<evidence type="ECO:0000313" key="3">
    <source>
        <dbReference type="EMBL" id="QHJ09978.1"/>
    </source>
</evidence>
<proteinExistence type="predicted"/>
<keyword evidence="4" id="KW-1185">Reference proteome</keyword>
<organism evidence="3 4">
    <name type="scientific">Paraglaciecola mesophila</name>
    <dbReference type="NCBI Taxonomy" id="197222"/>
    <lineage>
        <taxon>Bacteria</taxon>
        <taxon>Pseudomonadati</taxon>
        <taxon>Pseudomonadota</taxon>
        <taxon>Gammaproteobacteria</taxon>
        <taxon>Alteromonadales</taxon>
        <taxon>Alteromonadaceae</taxon>
        <taxon>Paraglaciecola</taxon>
    </lineage>
</organism>
<dbReference type="Proteomes" id="UP000464524">
    <property type="component" value="Chromosome"/>
</dbReference>
<protein>
    <recommendedName>
        <fullName evidence="2">Transposase InsH N-terminal domain-containing protein</fullName>
    </recommendedName>
</protein>
<accession>A0A857JFL4</accession>
<dbReference type="EMBL" id="CP047656">
    <property type="protein sequence ID" value="QHJ09978.1"/>
    <property type="molecule type" value="Genomic_DNA"/>
</dbReference>
<dbReference type="AlphaFoldDB" id="A0A857JFL4"/>
<dbReference type="PANTHER" id="PTHR33408">
    <property type="entry name" value="TRANSPOSASE"/>
    <property type="match status" value="1"/>
</dbReference>
<dbReference type="RefSeq" id="WP_254700687.1">
    <property type="nucleotide sequence ID" value="NZ_CP047656.1"/>
</dbReference>
<dbReference type="Pfam" id="PF05598">
    <property type="entry name" value="DUF772"/>
    <property type="match status" value="1"/>
</dbReference>
<sequence length="182" mass="20916">MMPRFIPLNYQQNTMVVLNYLDQLQSGTFEHAIHHLIDSRLDLSVFYPKYKNDNNGRPAYDPAALLKIILFAYSKGITSSREIQWCCETNIIFKALSCDSVPHFTTIAAFVSGRRDEIESVFEQVLLICHEQGLLGNELFAIDGCKMSSNAAKEWSGTFKELAEKRDKLKRQIRYHMNEAMT</sequence>
<evidence type="ECO:0000259" key="2">
    <source>
        <dbReference type="Pfam" id="PF05598"/>
    </source>
</evidence>
<dbReference type="KEGG" id="pmes:FX988_00187"/>
<evidence type="ECO:0000256" key="1">
    <source>
        <dbReference type="SAM" id="Coils"/>
    </source>
</evidence>
<reference evidence="3 4" key="1">
    <citation type="submission" date="2019-12" db="EMBL/GenBank/DDBJ databases">
        <title>Genome sequencing and assembly of endphytes of Porphyra tenera.</title>
        <authorList>
            <person name="Park J.M."/>
            <person name="Shin R."/>
            <person name="Jo S.H."/>
        </authorList>
    </citation>
    <scope>NUCLEOTIDE SEQUENCE [LARGE SCALE GENOMIC DNA]</scope>
    <source>
        <strain evidence="3 4">GPM4</strain>
    </source>
</reference>
<keyword evidence="1" id="KW-0175">Coiled coil</keyword>